<comment type="pathway">
    <text evidence="1">Pyrimidine metabolism; dTTP biosynthesis.</text>
</comment>
<feature type="domain" description="Thymidylate kinase-like" evidence="10">
    <location>
        <begin position="26"/>
        <end position="210"/>
    </location>
</feature>
<dbReference type="InterPro" id="IPR018095">
    <property type="entry name" value="Thymidylate_kin_CS"/>
</dbReference>
<evidence type="ECO:0000256" key="6">
    <source>
        <dbReference type="ARBA" id="ARBA00022727"/>
    </source>
</evidence>
<dbReference type="GO" id="GO:0006233">
    <property type="term" value="P:dTDP biosynthetic process"/>
    <property type="evidence" value="ECO:0007669"/>
    <property type="project" value="InterPro"/>
</dbReference>
<gene>
    <name evidence="11" type="ORF">RCO7_08970</name>
</gene>
<evidence type="ECO:0000256" key="9">
    <source>
        <dbReference type="ARBA" id="ARBA00022840"/>
    </source>
</evidence>
<keyword evidence="12" id="KW-1185">Reference proteome</keyword>
<dbReference type="SUPFAM" id="SSF52540">
    <property type="entry name" value="P-loop containing nucleoside triphosphate hydrolases"/>
    <property type="match status" value="1"/>
</dbReference>
<dbReference type="FunCoup" id="A0A1E1JUA7">
    <property type="interactions" value="749"/>
</dbReference>
<evidence type="ECO:0000259" key="10">
    <source>
        <dbReference type="Pfam" id="PF02223"/>
    </source>
</evidence>
<evidence type="ECO:0000313" key="11">
    <source>
        <dbReference type="EMBL" id="CZS89476.1"/>
    </source>
</evidence>
<evidence type="ECO:0000256" key="4">
    <source>
        <dbReference type="ARBA" id="ARBA00017144"/>
    </source>
</evidence>
<evidence type="ECO:0000256" key="7">
    <source>
        <dbReference type="ARBA" id="ARBA00022741"/>
    </source>
</evidence>
<dbReference type="GO" id="GO:0006235">
    <property type="term" value="P:dTTP biosynthetic process"/>
    <property type="evidence" value="ECO:0007669"/>
    <property type="project" value="TreeGrafter"/>
</dbReference>
<dbReference type="GO" id="GO:0006227">
    <property type="term" value="P:dUDP biosynthetic process"/>
    <property type="evidence" value="ECO:0007669"/>
    <property type="project" value="TreeGrafter"/>
</dbReference>
<dbReference type="PROSITE" id="PS01331">
    <property type="entry name" value="THYMIDYLATE_KINASE"/>
    <property type="match status" value="1"/>
</dbReference>
<evidence type="ECO:0000256" key="8">
    <source>
        <dbReference type="ARBA" id="ARBA00022777"/>
    </source>
</evidence>
<evidence type="ECO:0000256" key="5">
    <source>
        <dbReference type="ARBA" id="ARBA00022679"/>
    </source>
</evidence>
<evidence type="ECO:0000256" key="3">
    <source>
        <dbReference type="ARBA" id="ARBA00012980"/>
    </source>
</evidence>
<keyword evidence="9" id="KW-0067">ATP-binding</keyword>
<dbReference type="NCBIfam" id="TIGR00041">
    <property type="entry name" value="DTMP_kinase"/>
    <property type="match status" value="1"/>
</dbReference>
<comment type="caution">
    <text evidence="11">The sequence shown here is derived from an EMBL/GenBank/DDBJ whole genome shotgun (WGS) entry which is preliminary data.</text>
</comment>
<dbReference type="Gene3D" id="3.40.50.300">
    <property type="entry name" value="P-loop containing nucleotide triphosphate hydrolases"/>
    <property type="match status" value="1"/>
</dbReference>
<dbReference type="Proteomes" id="UP000178129">
    <property type="component" value="Unassembled WGS sequence"/>
</dbReference>
<dbReference type="CDD" id="cd01672">
    <property type="entry name" value="TMPK"/>
    <property type="match status" value="1"/>
</dbReference>
<organism evidence="11 12">
    <name type="scientific">Rhynchosporium graminicola</name>
    <dbReference type="NCBI Taxonomy" id="2792576"/>
    <lineage>
        <taxon>Eukaryota</taxon>
        <taxon>Fungi</taxon>
        <taxon>Dikarya</taxon>
        <taxon>Ascomycota</taxon>
        <taxon>Pezizomycotina</taxon>
        <taxon>Leotiomycetes</taxon>
        <taxon>Helotiales</taxon>
        <taxon>Ploettnerulaceae</taxon>
        <taxon>Rhynchosporium</taxon>
    </lineage>
</organism>
<dbReference type="InterPro" id="IPR039430">
    <property type="entry name" value="Thymidylate_kin-like_dom"/>
</dbReference>
<accession>A0A1E1JUA7</accession>
<dbReference type="EC" id="2.7.4.9" evidence="3"/>
<evidence type="ECO:0000313" key="12">
    <source>
        <dbReference type="Proteomes" id="UP000178129"/>
    </source>
</evidence>
<keyword evidence="8 11" id="KW-0418">Kinase</keyword>
<dbReference type="EMBL" id="FJUW01000003">
    <property type="protein sequence ID" value="CZS89476.1"/>
    <property type="molecule type" value="Genomic_DNA"/>
</dbReference>
<sequence>MTTTSEVDYPWQETATPVARGAFILIEGLDRTGKTTQVKRLSDRLHASGHNVKTISFPDRTSPIGKMIDGYLQSSIDMDDHAIHLLFSANRWEKAKWIESTLLSGYTIVCDRYHYSGMVYSAAKNNPALPLSWAITPDVGLPKPDVVIFLALNPEEAEKRGGYGVEKYEKLEMQRRVRELFLSLLKAGDDEREIRVVDAREPVEMVGERIWREVEKVVKSASEGDFGQKVGEVKGWPSQP</sequence>
<dbReference type="AlphaFoldDB" id="A0A1E1JUA7"/>
<keyword evidence="6" id="KW-0545">Nucleotide biosynthesis</keyword>
<protein>
    <recommendedName>
        <fullName evidence="4">Thymidylate kinase</fullName>
        <ecNumber evidence="3">2.7.4.9</ecNumber>
    </recommendedName>
</protein>
<dbReference type="InParanoid" id="A0A1E1JUA7"/>
<dbReference type="Pfam" id="PF02223">
    <property type="entry name" value="Thymidylate_kin"/>
    <property type="match status" value="1"/>
</dbReference>
<comment type="similarity">
    <text evidence="2">Belongs to the thymidylate kinase family.</text>
</comment>
<dbReference type="InterPro" id="IPR018094">
    <property type="entry name" value="Thymidylate_kinase"/>
</dbReference>
<dbReference type="GO" id="GO:0004798">
    <property type="term" value="F:dTMP kinase activity"/>
    <property type="evidence" value="ECO:0007669"/>
    <property type="project" value="UniProtKB-EC"/>
</dbReference>
<dbReference type="InterPro" id="IPR027417">
    <property type="entry name" value="P-loop_NTPase"/>
</dbReference>
<evidence type="ECO:0000256" key="1">
    <source>
        <dbReference type="ARBA" id="ARBA00004992"/>
    </source>
</evidence>
<proteinExistence type="inferred from homology"/>
<dbReference type="PANTHER" id="PTHR10344">
    <property type="entry name" value="THYMIDYLATE KINASE"/>
    <property type="match status" value="1"/>
</dbReference>
<evidence type="ECO:0000256" key="2">
    <source>
        <dbReference type="ARBA" id="ARBA00009776"/>
    </source>
</evidence>
<name>A0A1E1JUA7_9HELO</name>
<dbReference type="GO" id="GO:0005634">
    <property type="term" value="C:nucleus"/>
    <property type="evidence" value="ECO:0007669"/>
    <property type="project" value="TreeGrafter"/>
</dbReference>
<dbReference type="STRING" id="914237.A0A1E1JUA7"/>
<keyword evidence="7" id="KW-0547">Nucleotide-binding</keyword>
<reference evidence="12" key="1">
    <citation type="submission" date="2016-03" db="EMBL/GenBank/DDBJ databases">
        <authorList>
            <person name="Ploux O."/>
        </authorList>
    </citation>
    <scope>NUCLEOTIDE SEQUENCE [LARGE SCALE GENOMIC DNA]</scope>
    <source>
        <strain evidence="12">UK7</strain>
    </source>
</reference>
<dbReference type="GO" id="GO:0004550">
    <property type="term" value="F:nucleoside diphosphate kinase activity"/>
    <property type="evidence" value="ECO:0007669"/>
    <property type="project" value="TreeGrafter"/>
</dbReference>
<dbReference type="GO" id="GO:0005524">
    <property type="term" value="F:ATP binding"/>
    <property type="evidence" value="ECO:0007669"/>
    <property type="project" value="UniProtKB-KW"/>
</dbReference>
<dbReference type="HAMAP" id="MF_00165">
    <property type="entry name" value="Thymidylate_kinase"/>
    <property type="match status" value="1"/>
</dbReference>
<keyword evidence="5" id="KW-0808">Transferase</keyword>
<dbReference type="GO" id="GO:0005829">
    <property type="term" value="C:cytosol"/>
    <property type="evidence" value="ECO:0007669"/>
    <property type="project" value="TreeGrafter"/>
</dbReference>
<dbReference type="FunFam" id="3.40.50.300:FF:000679">
    <property type="entry name" value="Thymidylate kinase"/>
    <property type="match status" value="1"/>
</dbReference>
<dbReference type="PANTHER" id="PTHR10344:SF1">
    <property type="entry name" value="THYMIDYLATE KINASE"/>
    <property type="match status" value="1"/>
</dbReference>